<accession>A0A2T0ZWG4</accession>
<sequence>MGSTENIPIGREAVVTALLRAAADEFAERGFESASIRAIATRAGVNHGLVHRHFGSKSQLLTAVLADLSDKVASDVATGSRLDTRSSDATQLFLRVLARSLLDGADVAGQARHPVMDWAVNQAVDRTGADPAAVRVGVAQSIALELGWLLFEPFLIAAADLDAAELASARDGIQEVQRALVDRSRSASTPPK</sequence>
<dbReference type="OrthoDB" id="3210235at2"/>
<keyword evidence="1 2" id="KW-0238">DNA-binding</keyword>
<dbReference type="PRINTS" id="PR00455">
    <property type="entry name" value="HTHTETR"/>
</dbReference>
<comment type="caution">
    <text evidence="4">The sequence shown here is derived from an EMBL/GenBank/DDBJ whole genome shotgun (WGS) entry which is preliminary data.</text>
</comment>
<dbReference type="Gene3D" id="1.10.357.10">
    <property type="entry name" value="Tetracycline Repressor, domain 2"/>
    <property type="match status" value="1"/>
</dbReference>
<dbReference type="Proteomes" id="UP000237752">
    <property type="component" value="Unassembled WGS sequence"/>
</dbReference>
<evidence type="ECO:0000313" key="4">
    <source>
        <dbReference type="EMBL" id="PRZ40428.1"/>
    </source>
</evidence>
<dbReference type="PROSITE" id="PS01081">
    <property type="entry name" value="HTH_TETR_1"/>
    <property type="match status" value="1"/>
</dbReference>
<dbReference type="GO" id="GO:0000976">
    <property type="term" value="F:transcription cis-regulatory region binding"/>
    <property type="evidence" value="ECO:0007669"/>
    <property type="project" value="TreeGrafter"/>
</dbReference>
<feature type="DNA-binding region" description="H-T-H motif" evidence="2">
    <location>
        <begin position="35"/>
        <end position="54"/>
    </location>
</feature>
<proteinExistence type="predicted"/>
<dbReference type="PANTHER" id="PTHR30055">
    <property type="entry name" value="HTH-TYPE TRANSCRIPTIONAL REGULATOR RUTR"/>
    <property type="match status" value="1"/>
</dbReference>
<dbReference type="InterPro" id="IPR001647">
    <property type="entry name" value="HTH_TetR"/>
</dbReference>
<dbReference type="InterPro" id="IPR023772">
    <property type="entry name" value="DNA-bd_HTH_TetR-type_CS"/>
</dbReference>
<name>A0A2T0ZWG4_9ACTN</name>
<dbReference type="InterPro" id="IPR050109">
    <property type="entry name" value="HTH-type_TetR-like_transc_reg"/>
</dbReference>
<dbReference type="InterPro" id="IPR009057">
    <property type="entry name" value="Homeodomain-like_sf"/>
</dbReference>
<dbReference type="Pfam" id="PF00440">
    <property type="entry name" value="TetR_N"/>
    <property type="match status" value="1"/>
</dbReference>
<feature type="domain" description="HTH tetR-type" evidence="3">
    <location>
        <begin position="12"/>
        <end position="72"/>
    </location>
</feature>
<dbReference type="RefSeq" id="WP_106350288.1">
    <property type="nucleotide sequence ID" value="NZ_PVUE01000017.1"/>
</dbReference>
<evidence type="ECO:0000313" key="5">
    <source>
        <dbReference type="Proteomes" id="UP000237752"/>
    </source>
</evidence>
<evidence type="ECO:0000259" key="3">
    <source>
        <dbReference type="PROSITE" id="PS50977"/>
    </source>
</evidence>
<dbReference type="PROSITE" id="PS50977">
    <property type="entry name" value="HTH_TETR_2"/>
    <property type="match status" value="1"/>
</dbReference>
<dbReference type="EMBL" id="PVUE01000017">
    <property type="protein sequence ID" value="PRZ40428.1"/>
    <property type="molecule type" value="Genomic_DNA"/>
</dbReference>
<dbReference type="GO" id="GO:0003700">
    <property type="term" value="F:DNA-binding transcription factor activity"/>
    <property type="evidence" value="ECO:0007669"/>
    <property type="project" value="TreeGrafter"/>
</dbReference>
<keyword evidence="5" id="KW-1185">Reference proteome</keyword>
<evidence type="ECO:0000256" key="1">
    <source>
        <dbReference type="ARBA" id="ARBA00023125"/>
    </source>
</evidence>
<organism evidence="4 5">
    <name type="scientific">Antricoccus suffuscus</name>
    <dbReference type="NCBI Taxonomy" id="1629062"/>
    <lineage>
        <taxon>Bacteria</taxon>
        <taxon>Bacillati</taxon>
        <taxon>Actinomycetota</taxon>
        <taxon>Actinomycetes</taxon>
        <taxon>Geodermatophilales</taxon>
        <taxon>Antricoccaceae</taxon>
        <taxon>Antricoccus</taxon>
    </lineage>
</organism>
<dbReference type="AlphaFoldDB" id="A0A2T0ZWG4"/>
<gene>
    <name evidence="4" type="ORF">CLV47_11765</name>
</gene>
<reference evidence="4 5" key="1">
    <citation type="submission" date="2018-03" db="EMBL/GenBank/DDBJ databases">
        <title>Genomic Encyclopedia of Archaeal and Bacterial Type Strains, Phase II (KMG-II): from individual species to whole genera.</title>
        <authorList>
            <person name="Goeker M."/>
        </authorList>
    </citation>
    <scope>NUCLEOTIDE SEQUENCE [LARGE SCALE GENOMIC DNA]</scope>
    <source>
        <strain evidence="4 5">DSM 100065</strain>
    </source>
</reference>
<dbReference type="PANTHER" id="PTHR30055:SF235">
    <property type="entry name" value="TRANSCRIPTIONAL REGULATORY PROTEIN"/>
    <property type="match status" value="1"/>
</dbReference>
<evidence type="ECO:0000256" key="2">
    <source>
        <dbReference type="PROSITE-ProRule" id="PRU00335"/>
    </source>
</evidence>
<protein>
    <submittedName>
        <fullName evidence="4">TetR family transcriptional regulator</fullName>
    </submittedName>
</protein>
<dbReference type="SUPFAM" id="SSF46689">
    <property type="entry name" value="Homeodomain-like"/>
    <property type="match status" value="1"/>
</dbReference>